<evidence type="ECO:0000313" key="5">
    <source>
        <dbReference type="Proteomes" id="UP000184073"/>
    </source>
</evidence>
<sequence length="198" mass="21740">MSSPPFQIPNWQQAAAEKRRRRDESIPLPHRLPLHPERGARRLLPADQEVLNCGILTPLDIEITDIGHAAVLLERIAKKQYTAVAVTEAYCKWASIAQQTYMEQSGKTAGVLHGLPVSLKDLYEVEGVHATAGLVSWIRNISSENPSITKGILAAGGIIYVKTNVSQGHLMVESINNIFGTTTNPLKPALKTLHCQYS</sequence>
<dbReference type="PANTHER" id="PTHR46072">
    <property type="entry name" value="AMIDASE-RELATED-RELATED"/>
    <property type="match status" value="1"/>
</dbReference>
<dbReference type="STRING" id="1036611.A0A1L9P375"/>
<dbReference type="SUPFAM" id="SSF75304">
    <property type="entry name" value="Amidase signature (AS) enzymes"/>
    <property type="match status" value="1"/>
</dbReference>
<organism evidence="4 5">
    <name type="scientific">Aspergillus versicolor CBS 583.65</name>
    <dbReference type="NCBI Taxonomy" id="1036611"/>
    <lineage>
        <taxon>Eukaryota</taxon>
        <taxon>Fungi</taxon>
        <taxon>Dikarya</taxon>
        <taxon>Ascomycota</taxon>
        <taxon>Pezizomycotina</taxon>
        <taxon>Eurotiomycetes</taxon>
        <taxon>Eurotiomycetidae</taxon>
        <taxon>Eurotiales</taxon>
        <taxon>Aspergillaceae</taxon>
        <taxon>Aspergillus</taxon>
        <taxon>Aspergillus subgen. Nidulantes</taxon>
    </lineage>
</organism>
<dbReference type="GeneID" id="63731931"/>
<dbReference type="EMBL" id="KV878125">
    <property type="protein sequence ID" value="OJI95864.1"/>
    <property type="molecule type" value="Genomic_DNA"/>
</dbReference>
<evidence type="ECO:0000256" key="1">
    <source>
        <dbReference type="ARBA" id="ARBA00009199"/>
    </source>
</evidence>
<dbReference type="InterPro" id="IPR023631">
    <property type="entry name" value="Amidase_dom"/>
</dbReference>
<name>A0A1L9P375_ASPVE</name>
<comment type="similarity">
    <text evidence="1">Belongs to the amidase family.</text>
</comment>
<evidence type="ECO:0000256" key="2">
    <source>
        <dbReference type="ARBA" id="ARBA00022801"/>
    </source>
</evidence>
<keyword evidence="2" id="KW-0378">Hydrolase</keyword>
<dbReference type="GO" id="GO:0016787">
    <property type="term" value="F:hydrolase activity"/>
    <property type="evidence" value="ECO:0007669"/>
    <property type="project" value="UniProtKB-KW"/>
</dbReference>
<dbReference type="Proteomes" id="UP000184073">
    <property type="component" value="Unassembled WGS sequence"/>
</dbReference>
<dbReference type="InterPro" id="IPR036928">
    <property type="entry name" value="AS_sf"/>
</dbReference>
<proteinExistence type="inferred from homology"/>
<reference evidence="5" key="1">
    <citation type="journal article" date="2017" name="Genome Biol.">
        <title>Comparative genomics reveals high biological diversity and specific adaptations in the industrially and medically important fungal genus Aspergillus.</title>
        <authorList>
            <person name="de Vries R.P."/>
            <person name="Riley R."/>
            <person name="Wiebenga A."/>
            <person name="Aguilar-Osorio G."/>
            <person name="Amillis S."/>
            <person name="Uchima C.A."/>
            <person name="Anderluh G."/>
            <person name="Asadollahi M."/>
            <person name="Askin M."/>
            <person name="Barry K."/>
            <person name="Battaglia E."/>
            <person name="Bayram O."/>
            <person name="Benocci T."/>
            <person name="Braus-Stromeyer S.A."/>
            <person name="Caldana C."/>
            <person name="Canovas D."/>
            <person name="Cerqueira G.C."/>
            <person name="Chen F."/>
            <person name="Chen W."/>
            <person name="Choi C."/>
            <person name="Clum A."/>
            <person name="Dos Santos R.A."/>
            <person name="Damasio A.R."/>
            <person name="Diallinas G."/>
            <person name="Emri T."/>
            <person name="Fekete E."/>
            <person name="Flipphi M."/>
            <person name="Freyberg S."/>
            <person name="Gallo A."/>
            <person name="Gournas C."/>
            <person name="Habgood R."/>
            <person name="Hainaut M."/>
            <person name="Harispe M.L."/>
            <person name="Henrissat B."/>
            <person name="Hilden K.S."/>
            <person name="Hope R."/>
            <person name="Hossain A."/>
            <person name="Karabika E."/>
            <person name="Karaffa L."/>
            <person name="Karanyi Z."/>
            <person name="Krasevec N."/>
            <person name="Kuo A."/>
            <person name="Kusch H."/>
            <person name="LaButti K."/>
            <person name="Lagendijk E.L."/>
            <person name="Lapidus A."/>
            <person name="Levasseur A."/>
            <person name="Lindquist E."/>
            <person name="Lipzen A."/>
            <person name="Logrieco A.F."/>
            <person name="MacCabe A."/>
            <person name="Maekelae M.R."/>
            <person name="Malavazi I."/>
            <person name="Melin P."/>
            <person name="Meyer V."/>
            <person name="Mielnichuk N."/>
            <person name="Miskei M."/>
            <person name="Molnar A.P."/>
            <person name="Mule G."/>
            <person name="Ngan C.Y."/>
            <person name="Orejas M."/>
            <person name="Orosz E."/>
            <person name="Ouedraogo J.P."/>
            <person name="Overkamp K.M."/>
            <person name="Park H.-S."/>
            <person name="Perrone G."/>
            <person name="Piumi F."/>
            <person name="Punt P.J."/>
            <person name="Ram A.F."/>
            <person name="Ramon A."/>
            <person name="Rauscher S."/>
            <person name="Record E."/>
            <person name="Riano-Pachon D.M."/>
            <person name="Robert V."/>
            <person name="Roehrig J."/>
            <person name="Ruller R."/>
            <person name="Salamov A."/>
            <person name="Salih N.S."/>
            <person name="Samson R.A."/>
            <person name="Sandor E."/>
            <person name="Sanguinetti M."/>
            <person name="Schuetze T."/>
            <person name="Sepcic K."/>
            <person name="Shelest E."/>
            <person name="Sherlock G."/>
            <person name="Sophianopoulou V."/>
            <person name="Squina F.M."/>
            <person name="Sun H."/>
            <person name="Susca A."/>
            <person name="Todd R.B."/>
            <person name="Tsang A."/>
            <person name="Unkles S.E."/>
            <person name="van de Wiele N."/>
            <person name="van Rossen-Uffink D."/>
            <person name="Oliveira J.V."/>
            <person name="Vesth T.C."/>
            <person name="Visser J."/>
            <person name="Yu J.-H."/>
            <person name="Zhou M."/>
            <person name="Andersen M.R."/>
            <person name="Archer D.B."/>
            <person name="Baker S.E."/>
            <person name="Benoit I."/>
            <person name="Brakhage A.A."/>
            <person name="Braus G.H."/>
            <person name="Fischer R."/>
            <person name="Frisvad J.C."/>
            <person name="Goldman G.H."/>
            <person name="Houbraken J."/>
            <person name="Oakley B."/>
            <person name="Pocsi I."/>
            <person name="Scazzocchio C."/>
            <person name="Seiboth B."/>
            <person name="vanKuyk P.A."/>
            <person name="Wortman J."/>
            <person name="Dyer P.S."/>
            <person name="Grigoriev I.V."/>
        </authorList>
    </citation>
    <scope>NUCLEOTIDE SEQUENCE [LARGE SCALE GENOMIC DNA]</scope>
    <source>
        <strain evidence="5">CBS 583.65</strain>
    </source>
</reference>
<gene>
    <name evidence="4" type="ORF">ASPVEDRAFT_77642</name>
</gene>
<dbReference type="Pfam" id="PF01425">
    <property type="entry name" value="Amidase"/>
    <property type="match status" value="1"/>
</dbReference>
<dbReference type="VEuPathDB" id="FungiDB:ASPVEDRAFT_77642"/>
<keyword evidence="5" id="KW-1185">Reference proteome</keyword>
<dbReference type="RefSeq" id="XP_040661627.1">
    <property type="nucleotide sequence ID" value="XM_040816420.1"/>
</dbReference>
<protein>
    <recommendedName>
        <fullName evidence="3">Amidase domain-containing protein</fullName>
    </recommendedName>
</protein>
<evidence type="ECO:0000313" key="4">
    <source>
        <dbReference type="EMBL" id="OJI95864.1"/>
    </source>
</evidence>
<evidence type="ECO:0000259" key="3">
    <source>
        <dbReference type="Pfam" id="PF01425"/>
    </source>
</evidence>
<dbReference type="Gene3D" id="3.90.1300.10">
    <property type="entry name" value="Amidase signature (AS) domain"/>
    <property type="match status" value="1"/>
</dbReference>
<feature type="domain" description="Amidase" evidence="3">
    <location>
        <begin position="72"/>
        <end position="189"/>
    </location>
</feature>
<dbReference type="AlphaFoldDB" id="A0A1L9P375"/>
<accession>A0A1L9P375</accession>
<dbReference type="OrthoDB" id="6428749at2759"/>